<feature type="region of interest" description="Disordered" evidence="1">
    <location>
        <begin position="1"/>
        <end position="39"/>
    </location>
</feature>
<dbReference type="HOGENOM" id="CLU_2942791_0_0_1"/>
<dbReference type="EMBL" id="KN832033">
    <property type="protein sequence ID" value="KIN97161.1"/>
    <property type="molecule type" value="Genomic_DNA"/>
</dbReference>
<gene>
    <name evidence="2" type="ORF">M404DRAFT_915861</name>
</gene>
<organism evidence="2 3">
    <name type="scientific">Pisolithus tinctorius Marx 270</name>
    <dbReference type="NCBI Taxonomy" id="870435"/>
    <lineage>
        <taxon>Eukaryota</taxon>
        <taxon>Fungi</taxon>
        <taxon>Dikarya</taxon>
        <taxon>Basidiomycota</taxon>
        <taxon>Agaricomycotina</taxon>
        <taxon>Agaricomycetes</taxon>
        <taxon>Agaricomycetidae</taxon>
        <taxon>Boletales</taxon>
        <taxon>Sclerodermatineae</taxon>
        <taxon>Pisolithaceae</taxon>
        <taxon>Pisolithus</taxon>
    </lineage>
</organism>
<keyword evidence="3" id="KW-1185">Reference proteome</keyword>
<reference evidence="3" key="2">
    <citation type="submission" date="2015-01" db="EMBL/GenBank/DDBJ databases">
        <title>Evolutionary Origins and Diversification of the Mycorrhizal Mutualists.</title>
        <authorList>
            <consortium name="DOE Joint Genome Institute"/>
            <consortium name="Mycorrhizal Genomics Consortium"/>
            <person name="Kohler A."/>
            <person name="Kuo A."/>
            <person name="Nagy L.G."/>
            <person name="Floudas D."/>
            <person name="Copeland A."/>
            <person name="Barry K.W."/>
            <person name="Cichocki N."/>
            <person name="Veneault-Fourrey C."/>
            <person name="LaButti K."/>
            <person name="Lindquist E.A."/>
            <person name="Lipzen A."/>
            <person name="Lundell T."/>
            <person name="Morin E."/>
            <person name="Murat C."/>
            <person name="Riley R."/>
            <person name="Ohm R."/>
            <person name="Sun H."/>
            <person name="Tunlid A."/>
            <person name="Henrissat B."/>
            <person name="Grigoriev I.V."/>
            <person name="Hibbett D.S."/>
            <person name="Martin F."/>
        </authorList>
    </citation>
    <scope>NUCLEOTIDE SEQUENCE [LARGE SCALE GENOMIC DNA]</scope>
    <source>
        <strain evidence="3">Marx 270</strain>
    </source>
</reference>
<dbReference type="InParanoid" id="A0A0C3JHT1"/>
<evidence type="ECO:0000256" key="1">
    <source>
        <dbReference type="SAM" id="MobiDB-lite"/>
    </source>
</evidence>
<dbReference type="OrthoDB" id="10531226at2759"/>
<protein>
    <submittedName>
        <fullName evidence="2">Uncharacterized protein</fullName>
    </submittedName>
</protein>
<sequence>MDDAWQAQDMAPSGISIPTNGSGAPAEEPVWNGGGRSPGTIEEVAARGAITLATTFMSLV</sequence>
<accession>A0A0C3JHT1</accession>
<evidence type="ECO:0000313" key="2">
    <source>
        <dbReference type="EMBL" id="KIN97161.1"/>
    </source>
</evidence>
<dbReference type="Proteomes" id="UP000054217">
    <property type="component" value="Unassembled WGS sequence"/>
</dbReference>
<reference evidence="2 3" key="1">
    <citation type="submission" date="2014-04" db="EMBL/GenBank/DDBJ databases">
        <authorList>
            <consortium name="DOE Joint Genome Institute"/>
            <person name="Kuo A."/>
            <person name="Kohler A."/>
            <person name="Costa M.D."/>
            <person name="Nagy L.G."/>
            <person name="Floudas D."/>
            <person name="Copeland A."/>
            <person name="Barry K.W."/>
            <person name="Cichocki N."/>
            <person name="Veneault-Fourrey C."/>
            <person name="LaButti K."/>
            <person name="Lindquist E.A."/>
            <person name="Lipzen A."/>
            <person name="Lundell T."/>
            <person name="Morin E."/>
            <person name="Murat C."/>
            <person name="Sun H."/>
            <person name="Tunlid A."/>
            <person name="Henrissat B."/>
            <person name="Grigoriev I.V."/>
            <person name="Hibbett D.S."/>
            <person name="Martin F."/>
            <person name="Nordberg H.P."/>
            <person name="Cantor M.N."/>
            <person name="Hua S.X."/>
        </authorList>
    </citation>
    <scope>NUCLEOTIDE SEQUENCE [LARGE SCALE GENOMIC DNA]</scope>
    <source>
        <strain evidence="2 3">Marx 270</strain>
    </source>
</reference>
<evidence type="ECO:0000313" key="3">
    <source>
        <dbReference type="Proteomes" id="UP000054217"/>
    </source>
</evidence>
<proteinExistence type="predicted"/>
<name>A0A0C3JHT1_PISTI</name>
<dbReference type="AlphaFoldDB" id="A0A0C3JHT1"/>